<dbReference type="PANTHER" id="PTHR43610:SF1">
    <property type="entry name" value="N-ACETYLTRANSFERASE DOMAIN-CONTAINING PROTEIN"/>
    <property type="match status" value="1"/>
</dbReference>
<keyword evidence="3" id="KW-1185">Reference proteome</keyword>
<organism evidence="2 3">
    <name type="scientific">Rheinheimera tilapiae</name>
    <dbReference type="NCBI Taxonomy" id="875043"/>
    <lineage>
        <taxon>Bacteria</taxon>
        <taxon>Pseudomonadati</taxon>
        <taxon>Pseudomonadota</taxon>
        <taxon>Gammaproteobacteria</taxon>
        <taxon>Chromatiales</taxon>
        <taxon>Chromatiaceae</taxon>
        <taxon>Rheinheimera</taxon>
    </lineage>
</organism>
<comment type="caution">
    <text evidence="2">The sequence shown here is derived from an EMBL/GenBank/DDBJ whole genome shotgun (WGS) entry which is preliminary data.</text>
</comment>
<evidence type="ECO:0000313" key="3">
    <source>
        <dbReference type="Proteomes" id="UP001589813"/>
    </source>
</evidence>
<protein>
    <submittedName>
        <fullName evidence="2">GNAT family N-acetyltransferase</fullName>
        <ecNumber evidence="2">2.3.-.-</ecNumber>
    </submittedName>
</protein>
<name>A0ABV6BBN9_9GAMM</name>
<reference evidence="2 3" key="1">
    <citation type="submission" date="2024-09" db="EMBL/GenBank/DDBJ databases">
        <authorList>
            <person name="Sun Q."/>
            <person name="Mori K."/>
        </authorList>
    </citation>
    <scope>NUCLEOTIDE SEQUENCE [LARGE SCALE GENOMIC DNA]</scope>
    <source>
        <strain evidence="2 3">KCTC 23315</strain>
    </source>
</reference>
<dbReference type="InterPro" id="IPR000182">
    <property type="entry name" value="GNAT_dom"/>
</dbReference>
<dbReference type="SUPFAM" id="SSF55729">
    <property type="entry name" value="Acyl-CoA N-acyltransferases (Nat)"/>
    <property type="match status" value="1"/>
</dbReference>
<proteinExistence type="predicted"/>
<dbReference type="Proteomes" id="UP001589813">
    <property type="component" value="Unassembled WGS sequence"/>
</dbReference>
<keyword evidence="2" id="KW-0012">Acyltransferase</keyword>
<accession>A0ABV6BBN9</accession>
<dbReference type="InterPro" id="IPR016181">
    <property type="entry name" value="Acyl_CoA_acyltransferase"/>
</dbReference>
<keyword evidence="2" id="KW-0808">Transferase</keyword>
<evidence type="ECO:0000259" key="1">
    <source>
        <dbReference type="Pfam" id="PF13302"/>
    </source>
</evidence>
<dbReference type="Gene3D" id="3.40.630.30">
    <property type="match status" value="1"/>
</dbReference>
<evidence type="ECO:0000313" key="2">
    <source>
        <dbReference type="EMBL" id="MFC0047814.1"/>
    </source>
</evidence>
<dbReference type="EC" id="2.3.-.-" evidence="2"/>
<dbReference type="Pfam" id="PF13302">
    <property type="entry name" value="Acetyltransf_3"/>
    <property type="match status" value="1"/>
</dbReference>
<feature type="domain" description="N-acetyltransferase" evidence="1">
    <location>
        <begin position="13"/>
        <end position="145"/>
    </location>
</feature>
<sequence length="178" mass="20174">MSQLQTVLNGQTLQLIPLQPEHWPALMQAASDPLIWTLHPEPERYKPNVFRPVFDGGLTSGGAYLICDRQSGEVLGTSRYYEFDAAQQEVAIGYTFLVRSRWGGATNTELKHLMLTHAFSFVNTVWFHVGEYNLRSRRAVEKLGAIYTHTDITSPTGVARATVFYRLDRTTWLAQQQA</sequence>
<dbReference type="RefSeq" id="WP_377241416.1">
    <property type="nucleotide sequence ID" value="NZ_JBHLXP010000001.1"/>
</dbReference>
<gene>
    <name evidence="2" type="ORF">ACFFJP_05900</name>
</gene>
<dbReference type="EMBL" id="JBHLXP010000001">
    <property type="protein sequence ID" value="MFC0047814.1"/>
    <property type="molecule type" value="Genomic_DNA"/>
</dbReference>
<dbReference type="GO" id="GO:0016746">
    <property type="term" value="F:acyltransferase activity"/>
    <property type="evidence" value="ECO:0007669"/>
    <property type="project" value="UniProtKB-KW"/>
</dbReference>
<dbReference type="PANTHER" id="PTHR43610">
    <property type="entry name" value="BLL6696 PROTEIN"/>
    <property type="match status" value="1"/>
</dbReference>